<keyword evidence="5" id="KW-0769">Symport</keyword>
<evidence type="ECO:0000256" key="7">
    <source>
        <dbReference type="ARBA" id="ARBA00023136"/>
    </source>
</evidence>
<dbReference type="Proteomes" id="UP001500653">
    <property type="component" value="Unassembled WGS sequence"/>
</dbReference>
<keyword evidence="12" id="KW-1185">Reference proteome</keyword>
<accession>A0ABN1WFM5</accession>
<reference evidence="11 12" key="1">
    <citation type="journal article" date="2019" name="Int. J. Syst. Evol. Microbiol.">
        <title>The Global Catalogue of Microorganisms (GCM) 10K type strain sequencing project: providing services to taxonomists for standard genome sequencing and annotation.</title>
        <authorList>
            <consortium name="The Broad Institute Genomics Platform"/>
            <consortium name="The Broad Institute Genome Sequencing Center for Infectious Disease"/>
            <person name="Wu L."/>
            <person name="Ma J."/>
        </authorList>
    </citation>
    <scope>NUCLEOTIDE SEQUENCE [LARGE SCALE GENOMIC DNA]</scope>
    <source>
        <strain evidence="11 12">JCM 13023</strain>
    </source>
</reference>
<keyword evidence="2" id="KW-0813">Transport</keyword>
<dbReference type="PANTHER" id="PTHR43528">
    <property type="entry name" value="ALPHA-KETOGLUTARATE PERMEASE"/>
    <property type="match status" value="1"/>
</dbReference>
<feature type="transmembrane region" description="Helical" evidence="9">
    <location>
        <begin position="257"/>
        <end position="275"/>
    </location>
</feature>
<dbReference type="InterPro" id="IPR051084">
    <property type="entry name" value="H+-coupled_symporters"/>
</dbReference>
<evidence type="ECO:0000256" key="2">
    <source>
        <dbReference type="ARBA" id="ARBA00022448"/>
    </source>
</evidence>
<feature type="region of interest" description="Disordered" evidence="8">
    <location>
        <begin position="1"/>
        <end position="24"/>
    </location>
</feature>
<organism evidence="11 12">
    <name type="scientific">Prauserella halophila</name>
    <dbReference type="NCBI Taxonomy" id="185641"/>
    <lineage>
        <taxon>Bacteria</taxon>
        <taxon>Bacillati</taxon>
        <taxon>Actinomycetota</taxon>
        <taxon>Actinomycetes</taxon>
        <taxon>Pseudonocardiales</taxon>
        <taxon>Pseudonocardiaceae</taxon>
        <taxon>Prauserella</taxon>
    </lineage>
</organism>
<dbReference type="EMBL" id="BAAALN010000016">
    <property type="protein sequence ID" value="GAA1248349.1"/>
    <property type="molecule type" value="Genomic_DNA"/>
</dbReference>
<feature type="transmembrane region" description="Helical" evidence="9">
    <location>
        <begin position="164"/>
        <end position="187"/>
    </location>
</feature>
<evidence type="ECO:0000256" key="9">
    <source>
        <dbReference type="SAM" id="Phobius"/>
    </source>
</evidence>
<protein>
    <submittedName>
        <fullName evidence="11">MFS transporter</fullName>
    </submittedName>
</protein>
<evidence type="ECO:0000256" key="4">
    <source>
        <dbReference type="ARBA" id="ARBA00022692"/>
    </source>
</evidence>
<evidence type="ECO:0000259" key="10">
    <source>
        <dbReference type="PROSITE" id="PS50850"/>
    </source>
</evidence>
<comment type="subcellular location">
    <subcellularLocation>
        <location evidence="1">Cell membrane</location>
        <topology evidence="1">Multi-pass membrane protein</topology>
    </subcellularLocation>
</comment>
<sequence length="464" mass="49048">MTGPPVSPAGGHATGPDDETVPDRGRTLFGLGAGNAMEWFDWTVYATFASFFAGQFFDNEDSVSALLSTLAVFAVGFAARPLGGFVFGWIADRKGRQVSMALCLALAAGGSLVIGLSPTYEQIGLGASALLLLARLGQGLAHGGELPAAQTYISEVAPRKRRGLWSSLIYFSGTCGVLAGTLLGALLSGVLTQEQMYSYGWRVPFLLGGVFGLYSLYVRLRMRETEVFLAESTENTEEGAAKDKGRMWATIKQHPKLLLQVIGLTVGATVLYYVWAISAPSYAISVHGVDPTSALWAGVGAQILFLISLPLWGMLSDRIGRKPVLFIASGGLLVTSVPLDALLGDQAWQLFLAMSIALLLMGGFSSIAPAVYAEIFPTRIRAVGLGLPYAIAVAAFGGTAPYLQTLFADLGNPSLFLFYAMGLMVISILVLFTLPETRATDLNDDDVGAHGRRKSPVGTGAGTT</sequence>
<proteinExistence type="predicted"/>
<dbReference type="InterPro" id="IPR020846">
    <property type="entry name" value="MFS_dom"/>
</dbReference>
<evidence type="ECO:0000256" key="1">
    <source>
        <dbReference type="ARBA" id="ARBA00004651"/>
    </source>
</evidence>
<feature type="transmembrane region" description="Helical" evidence="9">
    <location>
        <begin position="350"/>
        <end position="373"/>
    </location>
</feature>
<dbReference type="RefSeq" id="WP_372493327.1">
    <property type="nucleotide sequence ID" value="NZ_BAAALN010000016.1"/>
</dbReference>
<feature type="transmembrane region" description="Helical" evidence="9">
    <location>
        <begin position="295"/>
        <end position="312"/>
    </location>
</feature>
<feature type="transmembrane region" description="Helical" evidence="9">
    <location>
        <begin position="415"/>
        <end position="434"/>
    </location>
</feature>
<evidence type="ECO:0000256" key="3">
    <source>
        <dbReference type="ARBA" id="ARBA00022475"/>
    </source>
</evidence>
<dbReference type="Pfam" id="PF00083">
    <property type="entry name" value="Sugar_tr"/>
    <property type="match status" value="1"/>
</dbReference>
<gene>
    <name evidence="11" type="ORF">GCM10009676_38340</name>
</gene>
<dbReference type="SUPFAM" id="SSF103473">
    <property type="entry name" value="MFS general substrate transporter"/>
    <property type="match status" value="1"/>
</dbReference>
<feature type="region of interest" description="Disordered" evidence="8">
    <location>
        <begin position="443"/>
        <end position="464"/>
    </location>
</feature>
<feature type="domain" description="Major facilitator superfamily (MFS) profile" evidence="10">
    <location>
        <begin position="27"/>
        <end position="438"/>
    </location>
</feature>
<evidence type="ECO:0000313" key="12">
    <source>
        <dbReference type="Proteomes" id="UP001500653"/>
    </source>
</evidence>
<name>A0ABN1WFM5_9PSEU</name>
<evidence type="ECO:0000256" key="5">
    <source>
        <dbReference type="ARBA" id="ARBA00022847"/>
    </source>
</evidence>
<evidence type="ECO:0000256" key="6">
    <source>
        <dbReference type="ARBA" id="ARBA00022989"/>
    </source>
</evidence>
<feature type="transmembrane region" description="Helical" evidence="9">
    <location>
        <begin position="63"/>
        <end position="91"/>
    </location>
</feature>
<dbReference type="PANTHER" id="PTHR43528:SF1">
    <property type="entry name" value="ALPHA-KETOGLUTARATE PERMEASE"/>
    <property type="match status" value="1"/>
</dbReference>
<feature type="transmembrane region" description="Helical" evidence="9">
    <location>
        <begin position="199"/>
        <end position="218"/>
    </location>
</feature>
<dbReference type="InterPro" id="IPR036259">
    <property type="entry name" value="MFS_trans_sf"/>
</dbReference>
<feature type="transmembrane region" description="Helical" evidence="9">
    <location>
        <begin position="324"/>
        <end position="344"/>
    </location>
</feature>
<dbReference type="PROSITE" id="PS50850">
    <property type="entry name" value="MFS"/>
    <property type="match status" value="1"/>
</dbReference>
<keyword evidence="4 9" id="KW-0812">Transmembrane</keyword>
<dbReference type="Gene3D" id="1.20.1250.20">
    <property type="entry name" value="MFS general substrate transporter like domains"/>
    <property type="match status" value="2"/>
</dbReference>
<dbReference type="InterPro" id="IPR005828">
    <property type="entry name" value="MFS_sugar_transport-like"/>
</dbReference>
<evidence type="ECO:0000256" key="8">
    <source>
        <dbReference type="SAM" id="MobiDB-lite"/>
    </source>
</evidence>
<evidence type="ECO:0000313" key="11">
    <source>
        <dbReference type="EMBL" id="GAA1248349.1"/>
    </source>
</evidence>
<feature type="transmembrane region" description="Helical" evidence="9">
    <location>
        <begin position="385"/>
        <end position="403"/>
    </location>
</feature>
<keyword evidence="6 9" id="KW-1133">Transmembrane helix</keyword>
<comment type="caution">
    <text evidence="11">The sequence shown here is derived from an EMBL/GenBank/DDBJ whole genome shotgun (WGS) entry which is preliminary data.</text>
</comment>
<keyword evidence="3" id="KW-1003">Cell membrane</keyword>
<keyword evidence="7 9" id="KW-0472">Membrane</keyword>